<name>A0ACB7EF49_NIBAL</name>
<gene>
    <name evidence="1" type="primary">HDAC4.2</name>
    <name evidence="1" type="ORF">GBF38_018092</name>
</gene>
<evidence type="ECO:0000313" key="2">
    <source>
        <dbReference type="Proteomes" id="UP000805704"/>
    </source>
</evidence>
<organism evidence="1 2">
    <name type="scientific">Nibea albiflora</name>
    <name type="common">Yellow drum</name>
    <name type="synonym">Corvina albiflora</name>
    <dbReference type="NCBI Taxonomy" id="240163"/>
    <lineage>
        <taxon>Eukaryota</taxon>
        <taxon>Metazoa</taxon>
        <taxon>Chordata</taxon>
        <taxon>Craniata</taxon>
        <taxon>Vertebrata</taxon>
        <taxon>Euteleostomi</taxon>
        <taxon>Actinopterygii</taxon>
        <taxon>Neopterygii</taxon>
        <taxon>Teleostei</taxon>
        <taxon>Neoteleostei</taxon>
        <taxon>Acanthomorphata</taxon>
        <taxon>Eupercaria</taxon>
        <taxon>Sciaenidae</taxon>
        <taxon>Nibea</taxon>
    </lineage>
</organism>
<sequence length="364" mass="40668">SHSLTVWWKESCHNTPLGSPPVAQCDEALRNSSPLSLLGLAPPPGSTDLAAKRMVVTTATTEKTGFDSDRAKQSVSEMGFFSDMVSLVEEYEALTEMSVERVNLGEKSVMSGGDRLALLAHSQTGSEFGCSRRAILVEPQQTGWHTWQSGGWQSSEADIEGSEYTRLSCSGLDRLQWLARCCGADWQSGGGTGGPEQVDVSSAALPMQVPPTATAILPMDLRVVDHPHHHHHHQQPSFGLVPQPHPTPPTSTACPASSEPGRGPVINHQEQQLQQELVALKHKQQLQRQLLIAEFQRQHEQLSRQHEVQLQEHIKHQQDLLALKHQQELLEHQRKMEQQRHEQELEQREYKLQQLKNKDRGQES</sequence>
<protein>
    <submittedName>
        <fullName evidence="1">Histone deacetylase 4</fullName>
    </submittedName>
</protein>
<feature type="non-terminal residue" evidence="1">
    <location>
        <position position="364"/>
    </location>
</feature>
<evidence type="ECO:0000313" key="1">
    <source>
        <dbReference type="EMBL" id="KAG8000833.1"/>
    </source>
</evidence>
<dbReference type="Proteomes" id="UP000805704">
    <property type="component" value="Chromosome 8"/>
</dbReference>
<accession>A0ACB7EF49</accession>
<comment type="caution">
    <text evidence="1">The sequence shown here is derived from an EMBL/GenBank/DDBJ whole genome shotgun (WGS) entry which is preliminary data.</text>
</comment>
<feature type="non-terminal residue" evidence="1">
    <location>
        <position position="1"/>
    </location>
</feature>
<keyword evidence="2" id="KW-1185">Reference proteome</keyword>
<proteinExistence type="predicted"/>
<dbReference type="EMBL" id="CM024796">
    <property type="protein sequence ID" value="KAG8000833.1"/>
    <property type="molecule type" value="Genomic_DNA"/>
</dbReference>
<reference evidence="1" key="1">
    <citation type="submission" date="2020-04" db="EMBL/GenBank/DDBJ databases">
        <title>A chromosome-scale assembly and high-density genetic map of the yellow drum (Nibea albiflora) genome.</title>
        <authorList>
            <person name="Xu D."/>
            <person name="Zhang W."/>
            <person name="Chen R."/>
            <person name="Tan P."/>
            <person name="Wang L."/>
            <person name="Song H."/>
            <person name="Tian L."/>
            <person name="Zhu Q."/>
            <person name="Wang B."/>
        </authorList>
    </citation>
    <scope>NUCLEOTIDE SEQUENCE</scope>
    <source>
        <strain evidence="1">ZJHYS-2018</strain>
    </source>
</reference>